<protein>
    <submittedName>
        <fullName evidence="1">Uncharacterized protein</fullName>
    </submittedName>
</protein>
<reference evidence="2" key="1">
    <citation type="journal article" date="2023" name="Front. Plant Sci.">
        <title>Chromosomal-level genome assembly of Melastoma candidum provides insights into trichome evolution.</title>
        <authorList>
            <person name="Zhong Y."/>
            <person name="Wu W."/>
            <person name="Sun C."/>
            <person name="Zou P."/>
            <person name="Liu Y."/>
            <person name="Dai S."/>
            <person name="Zhou R."/>
        </authorList>
    </citation>
    <scope>NUCLEOTIDE SEQUENCE [LARGE SCALE GENOMIC DNA]</scope>
</reference>
<name>A0ACB9RBD1_9MYRT</name>
<dbReference type="Proteomes" id="UP001057402">
    <property type="component" value="Chromosome 4"/>
</dbReference>
<evidence type="ECO:0000313" key="2">
    <source>
        <dbReference type="Proteomes" id="UP001057402"/>
    </source>
</evidence>
<evidence type="ECO:0000313" key="1">
    <source>
        <dbReference type="EMBL" id="KAI4375803.1"/>
    </source>
</evidence>
<proteinExistence type="predicted"/>
<dbReference type="EMBL" id="CM042883">
    <property type="protein sequence ID" value="KAI4375803.1"/>
    <property type="molecule type" value="Genomic_DNA"/>
</dbReference>
<organism evidence="1 2">
    <name type="scientific">Melastoma candidum</name>
    <dbReference type="NCBI Taxonomy" id="119954"/>
    <lineage>
        <taxon>Eukaryota</taxon>
        <taxon>Viridiplantae</taxon>
        <taxon>Streptophyta</taxon>
        <taxon>Embryophyta</taxon>
        <taxon>Tracheophyta</taxon>
        <taxon>Spermatophyta</taxon>
        <taxon>Magnoliopsida</taxon>
        <taxon>eudicotyledons</taxon>
        <taxon>Gunneridae</taxon>
        <taxon>Pentapetalae</taxon>
        <taxon>rosids</taxon>
        <taxon>malvids</taxon>
        <taxon>Myrtales</taxon>
        <taxon>Melastomataceae</taxon>
        <taxon>Melastomatoideae</taxon>
        <taxon>Melastomateae</taxon>
        <taxon>Melastoma</taxon>
    </lineage>
</organism>
<comment type="caution">
    <text evidence="1">The sequence shown here is derived from an EMBL/GenBank/DDBJ whole genome shotgun (WGS) entry which is preliminary data.</text>
</comment>
<keyword evidence="2" id="KW-1185">Reference proteome</keyword>
<sequence length="131" mass="13975">MSQGRGSASFPPGKAPLLLFYLALLLSAQMDGVRSATYVVGGPGGWTFNVVRWTDGKRFRAGDVLVFNYDSTNHNVVAVDRGSYNGCKTPAGAKLFTSGSDRIRLAKGQNYFICNFSGHCESGMKIAVSAA</sequence>
<gene>
    <name evidence="1" type="ORF">MLD38_013629</name>
</gene>
<accession>A0ACB9RBD1</accession>